<comment type="caution">
    <text evidence="2">The sequence shown here is derived from an EMBL/GenBank/DDBJ whole genome shotgun (WGS) entry which is preliminary data.</text>
</comment>
<dbReference type="Pfam" id="PF00581">
    <property type="entry name" value="Rhodanese"/>
    <property type="match status" value="1"/>
</dbReference>
<dbReference type="EMBL" id="PUHW01000025">
    <property type="protein sequence ID" value="KAG0690616.1"/>
    <property type="molecule type" value="Genomic_DNA"/>
</dbReference>
<sequence>MSAIQTTRSIIRITTKTNKSSIRYLRNFSLFSLRSNITNNSIKLNKLNKFNNMTTNTNTNNIRNYSVIENELNAPSINFDKMKEISNSNDSKYVIIDVREPDEFIAGHIPNAINIPCKSSPGALGLDSEEFKLNFGFDKPSTDKTLVFYCLAGVRARMSEELASTFGYENRLTYLGSFKDWLENNGKIEIPKSKKDDEEKQEKA</sequence>
<organism evidence="2 3">
    <name type="scientific">Pichia californica</name>
    <dbReference type="NCBI Taxonomy" id="460514"/>
    <lineage>
        <taxon>Eukaryota</taxon>
        <taxon>Fungi</taxon>
        <taxon>Dikarya</taxon>
        <taxon>Ascomycota</taxon>
        <taxon>Saccharomycotina</taxon>
        <taxon>Pichiomycetes</taxon>
        <taxon>Pichiales</taxon>
        <taxon>Pichiaceae</taxon>
        <taxon>Pichia</taxon>
    </lineage>
</organism>
<evidence type="ECO:0000313" key="3">
    <source>
        <dbReference type="Proteomes" id="UP000697127"/>
    </source>
</evidence>
<dbReference type="SUPFAM" id="SSF52821">
    <property type="entry name" value="Rhodanese/Cell cycle control phosphatase"/>
    <property type="match status" value="1"/>
</dbReference>
<proteinExistence type="predicted"/>
<dbReference type="CDD" id="cd01519">
    <property type="entry name" value="RHOD_HSP67B2"/>
    <property type="match status" value="1"/>
</dbReference>
<dbReference type="Gene3D" id="3.40.250.10">
    <property type="entry name" value="Rhodanese-like domain"/>
    <property type="match status" value="1"/>
</dbReference>
<name>A0A9P7BGY1_9ASCO</name>
<gene>
    <name evidence="2" type="ORF">C6P40_002248</name>
</gene>
<dbReference type="PANTHER" id="PTHR44086:SF10">
    <property type="entry name" value="THIOSULFATE SULFURTRANSFERASE_RHODANESE-LIKE DOMAIN-CONTAINING PROTEIN 3"/>
    <property type="match status" value="1"/>
</dbReference>
<dbReference type="InterPro" id="IPR036873">
    <property type="entry name" value="Rhodanese-like_dom_sf"/>
</dbReference>
<evidence type="ECO:0000259" key="1">
    <source>
        <dbReference type="PROSITE" id="PS50206"/>
    </source>
</evidence>
<dbReference type="AlphaFoldDB" id="A0A9P7BGY1"/>
<reference evidence="2" key="1">
    <citation type="submission" date="2020-11" db="EMBL/GenBank/DDBJ databases">
        <title>Kefir isolates.</title>
        <authorList>
            <person name="Marcisauskas S."/>
            <person name="Kim Y."/>
            <person name="Blasche S."/>
        </authorList>
    </citation>
    <scope>NUCLEOTIDE SEQUENCE</scope>
    <source>
        <strain evidence="2">Olga-1</strain>
    </source>
</reference>
<dbReference type="GO" id="GO:0004792">
    <property type="term" value="F:thiosulfate-cyanide sulfurtransferase activity"/>
    <property type="evidence" value="ECO:0007669"/>
    <property type="project" value="TreeGrafter"/>
</dbReference>
<dbReference type="SMART" id="SM00450">
    <property type="entry name" value="RHOD"/>
    <property type="match status" value="1"/>
</dbReference>
<feature type="domain" description="Rhodanese" evidence="1">
    <location>
        <begin position="89"/>
        <end position="190"/>
    </location>
</feature>
<dbReference type="PROSITE" id="PS50206">
    <property type="entry name" value="RHODANESE_3"/>
    <property type="match status" value="1"/>
</dbReference>
<keyword evidence="3" id="KW-1185">Reference proteome</keyword>
<dbReference type="Proteomes" id="UP000697127">
    <property type="component" value="Unassembled WGS sequence"/>
</dbReference>
<evidence type="ECO:0000313" key="2">
    <source>
        <dbReference type="EMBL" id="KAG0690616.1"/>
    </source>
</evidence>
<dbReference type="PANTHER" id="PTHR44086">
    <property type="entry name" value="THIOSULFATE SULFURTRANSFERASE RDL2, MITOCHONDRIAL-RELATED"/>
    <property type="match status" value="1"/>
</dbReference>
<dbReference type="InterPro" id="IPR001763">
    <property type="entry name" value="Rhodanese-like_dom"/>
</dbReference>
<dbReference type="GO" id="GO:0005739">
    <property type="term" value="C:mitochondrion"/>
    <property type="evidence" value="ECO:0007669"/>
    <property type="project" value="TreeGrafter"/>
</dbReference>
<accession>A0A9P7BGY1</accession>
<protein>
    <recommendedName>
        <fullName evidence="1">Rhodanese domain-containing protein</fullName>
    </recommendedName>
</protein>